<gene>
    <name evidence="2" type="ORF">MCHLO_06092</name>
</gene>
<evidence type="ECO:0000256" key="1">
    <source>
        <dbReference type="SAM" id="MobiDB-lite"/>
    </source>
</evidence>
<evidence type="ECO:0000313" key="2">
    <source>
        <dbReference type="EMBL" id="GAT48713.1"/>
    </source>
</evidence>
<evidence type="ECO:0000313" key="3">
    <source>
        <dbReference type="Proteomes" id="UP000815677"/>
    </source>
</evidence>
<protein>
    <submittedName>
        <fullName evidence="2">Uncharacterized protein</fullName>
    </submittedName>
</protein>
<accession>A0ABQ0LC57</accession>
<reference evidence="2" key="1">
    <citation type="submission" date="2014-09" db="EMBL/GenBank/DDBJ databases">
        <title>Genome sequence of the luminous mushroom Mycena chlorophos for searching fungal bioluminescence genes.</title>
        <authorList>
            <person name="Tanaka Y."/>
            <person name="Kasuga D."/>
            <person name="Oba Y."/>
            <person name="Hase S."/>
            <person name="Sato K."/>
            <person name="Oba Y."/>
            <person name="Sakakibara Y."/>
        </authorList>
    </citation>
    <scope>NUCLEOTIDE SEQUENCE</scope>
</reference>
<keyword evidence="3" id="KW-1185">Reference proteome</keyword>
<organism evidence="2 3">
    <name type="scientific">Mycena chlorophos</name>
    <name type="common">Agaric fungus</name>
    <name type="synonym">Agaricus chlorophos</name>
    <dbReference type="NCBI Taxonomy" id="658473"/>
    <lineage>
        <taxon>Eukaryota</taxon>
        <taxon>Fungi</taxon>
        <taxon>Dikarya</taxon>
        <taxon>Basidiomycota</taxon>
        <taxon>Agaricomycotina</taxon>
        <taxon>Agaricomycetes</taxon>
        <taxon>Agaricomycetidae</taxon>
        <taxon>Agaricales</taxon>
        <taxon>Marasmiineae</taxon>
        <taxon>Mycenaceae</taxon>
        <taxon>Mycena</taxon>
    </lineage>
</organism>
<sequence>MRRRGKRNSAFGRLPWNYDSTRRWRHRKIVENLRKGLRIVAPTSWISTQQAHALFVRVWNSLYMDCGTTTLLYAHNIISFRVSRPRGTKALLSSSTTTTEAAESTSLKTSAAQEPILHGERTITPRELKGTVRGTELSTSTSSKRCMGLATGSTLTKMKRVGCARSSSGGGRTTAPQDDGRSKVLKISGALLNLSSPAKELTP</sequence>
<proteinExistence type="predicted"/>
<dbReference type="EMBL" id="DF844911">
    <property type="protein sequence ID" value="GAT48713.1"/>
    <property type="molecule type" value="Genomic_DNA"/>
</dbReference>
<name>A0ABQ0LC57_MYCCL</name>
<feature type="region of interest" description="Disordered" evidence="1">
    <location>
        <begin position="161"/>
        <end position="182"/>
    </location>
</feature>
<feature type="region of interest" description="Disordered" evidence="1">
    <location>
        <begin position="91"/>
        <end position="111"/>
    </location>
</feature>
<dbReference type="Proteomes" id="UP000815677">
    <property type="component" value="Unassembled WGS sequence"/>
</dbReference>